<dbReference type="Pfam" id="PF02586">
    <property type="entry name" value="SRAP"/>
    <property type="match status" value="1"/>
</dbReference>
<dbReference type="GO" id="GO:0106300">
    <property type="term" value="P:protein-DNA covalent cross-linking repair"/>
    <property type="evidence" value="ECO:0007669"/>
    <property type="project" value="InterPro"/>
</dbReference>
<dbReference type="InterPro" id="IPR036590">
    <property type="entry name" value="SRAP-like"/>
</dbReference>
<evidence type="ECO:0000256" key="6">
    <source>
        <dbReference type="ARBA" id="ARBA00023125"/>
    </source>
</evidence>
<evidence type="ECO:0000256" key="1">
    <source>
        <dbReference type="ARBA" id="ARBA00008136"/>
    </source>
</evidence>
<evidence type="ECO:0000256" key="7">
    <source>
        <dbReference type="ARBA" id="ARBA00023239"/>
    </source>
</evidence>
<keyword evidence="4 8" id="KW-0378">Hydrolase</keyword>
<dbReference type="EMBL" id="LR743504">
    <property type="protein sequence ID" value="CAA2103996.1"/>
    <property type="molecule type" value="Genomic_DNA"/>
</dbReference>
<name>A0A679IW75_9HYPH</name>
<keyword evidence="7" id="KW-0456">Lyase</keyword>
<evidence type="ECO:0000313" key="10">
    <source>
        <dbReference type="EMBL" id="CAA2103996.1"/>
    </source>
</evidence>
<dbReference type="GO" id="GO:0008233">
    <property type="term" value="F:peptidase activity"/>
    <property type="evidence" value="ECO:0007669"/>
    <property type="project" value="UniProtKB-KW"/>
</dbReference>
<keyword evidence="6" id="KW-0238">DNA-binding</keyword>
<feature type="region of interest" description="Disordered" evidence="9">
    <location>
        <begin position="225"/>
        <end position="253"/>
    </location>
</feature>
<dbReference type="Gene3D" id="3.90.1680.10">
    <property type="entry name" value="SOS response associated peptidase-like"/>
    <property type="match status" value="1"/>
</dbReference>
<keyword evidence="5" id="KW-0190">Covalent protein-DNA linkage</keyword>
<dbReference type="InterPro" id="IPR003738">
    <property type="entry name" value="SRAP"/>
</dbReference>
<dbReference type="PANTHER" id="PTHR13604:SF0">
    <property type="entry name" value="ABASIC SITE PROCESSING PROTEIN HMCES"/>
    <property type="match status" value="1"/>
</dbReference>
<keyword evidence="2 8" id="KW-0645">Protease</keyword>
<proteinExistence type="inferred from homology"/>
<evidence type="ECO:0000256" key="4">
    <source>
        <dbReference type="ARBA" id="ARBA00022801"/>
    </source>
</evidence>
<reference evidence="10" key="1">
    <citation type="submission" date="2019-12" db="EMBL/GenBank/DDBJ databases">
        <authorList>
            <person name="Cremers G."/>
        </authorList>
    </citation>
    <scope>NUCLEOTIDE SEQUENCE</scope>
    <source>
        <strain evidence="10">Mbul1</strain>
    </source>
</reference>
<dbReference type="SUPFAM" id="SSF143081">
    <property type="entry name" value="BB1717-like"/>
    <property type="match status" value="1"/>
</dbReference>
<comment type="similarity">
    <text evidence="1 8">Belongs to the SOS response-associated peptidase family.</text>
</comment>
<protein>
    <recommendedName>
        <fullName evidence="8">Abasic site processing protein</fullName>
        <ecNumber evidence="8">3.4.-.-</ecNumber>
    </recommendedName>
</protein>
<gene>
    <name evidence="10" type="primary">yedK</name>
    <name evidence="10" type="ORF">MBUL_02478</name>
</gene>
<sequence>MCGRFLIQQDPNVFRSFYGYPEQPNFPARYNVAPTQPVPIVLAERGERNFRLMRWGFLPGWLKDPKGFPLIINARVETVQEKATFRGAIRHRRCVFLADGFYEWRREGTGKAMTRTPYMIRRADGAPMALAGVWENWLGADGSEIDTAAIVTTGANGTMAAIHDRMPAILPPEAIAPWLDHLGTEPRDAVSLCRPCPDEWLTLDVVSARVNDARNEGADLAVPVGRARPETVSDIPPEERPLSSDEDAQGTLF</sequence>
<organism evidence="10">
    <name type="scientific">Methylobacterium bullatum</name>
    <dbReference type="NCBI Taxonomy" id="570505"/>
    <lineage>
        <taxon>Bacteria</taxon>
        <taxon>Pseudomonadati</taxon>
        <taxon>Pseudomonadota</taxon>
        <taxon>Alphaproteobacteria</taxon>
        <taxon>Hyphomicrobiales</taxon>
        <taxon>Methylobacteriaceae</taxon>
        <taxon>Methylobacterium</taxon>
    </lineage>
</organism>
<dbReference type="GO" id="GO:0003697">
    <property type="term" value="F:single-stranded DNA binding"/>
    <property type="evidence" value="ECO:0007669"/>
    <property type="project" value="InterPro"/>
</dbReference>
<dbReference type="EC" id="3.4.-.-" evidence="8"/>
<dbReference type="PANTHER" id="PTHR13604">
    <property type="entry name" value="DC12-RELATED"/>
    <property type="match status" value="1"/>
</dbReference>
<feature type="compositionally biased region" description="Basic and acidic residues" evidence="9">
    <location>
        <begin position="227"/>
        <end position="243"/>
    </location>
</feature>
<evidence type="ECO:0000256" key="3">
    <source>
        <dbReference type="ARBA" id="ARBA00022763"/>
    </source>
</evidence>
<dbReference type="AlphaFoldDB" id="A0A679IW75"/>
<accession>A0A679IW75</accession>
<evidence type="ECO:0000256" key="2">
    <source>
        <dbReference type="ARBA" id="ARBA00022670"/>
    </source>
</evidence>
<evidence type="ECO:0000256" key="9">
    <source>
        <dbReference type="SAM" id="MobiDB-lite"/>
    </source>
</evidence>
<dbReference type="GO" id="GO:0006508">
    <property type="term" value="P:proteolysis"/>
    <property type="evidence" value="ECO:0007669"/>
    <property type="project" value="UniProtKB-KW"/>
</dbReference>
<evidence type="ECO:0000256" key="5">
    <source>
        <dbReference type="ARBA" id="ARBA00023124"/>
    </source>
</evidence>
<feature type="compositionally biased region" description="Acidic residues" evidence="9">
    <location>
        <begin position="244"/>
        <end position="253"/>
    </location>
</feature>
<evidence type="ECO:0000256" key="8">
    <source>
        <dbReference type="RuleBase" id="RU364100"/>
    </source>
</evidence>
<keyword evidence="3" id="KW-0227">DNA damage</keyword>
<dbReference type="GO" id="GO:0016829">
    <property type="term" value="F:lyase activity"/>
    <property type="evidence" value="ECO:0007669"/>
    <property type="project" value="UniProtKB-KW"/>
</dbReference>